<dbReference type="EMBL" id="JMPR01000028">
    <property type="protein sequence ID" value="KFD19685.1"/>
    <property type="molecule type" value="Genomic_DNA"/>
</dbReference>
<protein>
    <recommendedName>
        <fullName evidence="6">Lysozyme</fullName>
        <ecNumber evidence="6">3.2.1.17</ecNumber>
    </recommendedName>
</protein>
<dbReference type="GO" id="GO:0003796">
    <property type="term" value="F:lysozyme activity"/>
    <property type="evidence" value="ECO:0007669"/>
    <property type="project" value="UniProtKB-EC"/>
</dbReference>
<dbReference type="PANTHER" id="PTHR38107">
    <property type="match status" value="1"/>
</dbReference>
<keyword evidence="2 6" id="KW-0929">Antimicrobial</keyword>
<dbReference type="AlphaFoldDB" id="A0A085JGT9"/>
<keyword evidence="8" id="KW-1185">Reference proteome</keyword>
<dbReference type="GO" id="GO:0009253">
    <property type="term" value="P:peptidoglycan catabolic process"/>
    <property type="evidence" value="ECO:0007669"/>
    <property type="project" value="InterPro"/>
</dbReference>
<evidence type="ECO:0000313" key="8">
    <source>
        <dbReference type="Proteomes" id="UP000028602"/>
    </source>
</evidence>
<gene>
    <name evidence="7" type="primary">arrD</name>
    <name evidence="7" type="ORF">GTPT_1616</name>
</gene>
<dbReference type="OrthoDB" id="8141296at2"/>
<evidence type="ECO:0000256" key="4">
    <source>
        <dbReference type="ARBA" id="ARBA00022801"/>
    </source>
</evidence>
<dbReference type="GO" id="GO:0031640">
    <property type="term" value="P:killing of cells of another organism"/>
    <property type="evidence" value="ECO:0007669"/>
    <property type="project" value="UniProtKB-KW"/>
</dbReference>
<sequence length="161" mass="17410">MAISLSLRKKLIAAAGGGVIAIASVLVSSQEGIEHTPYRDGGGVWTVCKGHTGPDVIPGRTYTDSQCNAFLSSDIAIANRSVTRLVKVPMDEMQEAALTSFVFNVGAGNFSRSSLLRELNAGHYTQACNSLTRWVYIGKEKSTGLMNRRQVEREVCMWGAQ</sequence>
<dbReference type="Pfam" id="PF00959">
    <property type="entry name" value="Phage_lysozyme"/>
    <property type="match status" value="1"/>
</dbReference>
<comment type="similarity">
    <text evidence="6">Belongs to the glycosyl hydrolase 24 family.</text>
</comment>
<reference evidence="7 8" key="1">
    <citation type="submission" date="2014-05" db="EMBL/GenBank/DDBJ databases">
        <title>ATOL: Assembling a taxonomically balanced genome-scale reconstruction of the evolutionary history of the Enterobacteriaceae.</title>
        <authorList>
            <person name="Plunkett G.III."/>
            <person name="Neeno-Eckwall E.C."/>
            <person name="Glasner J.D."/>
            <person name="Perna N.T."/>
        </authorList>
    </citation>
    <scope>NUCLEOTIDE SEQUENCE [LARGE SCALE GENOMIC DNA]</scope>
    <source>
        <strain evidence="7 8">ATCC 33301</strain>
    </source>
</reference>
<evidence type="ECO:0000256" key="1">
    <source>
        <dbReference type="ARBA" id="ARBA00000632"/>
    </source>
</evidence>
<keyword evidence="3 6" id="KW-0081">Bacteriolytic enzyme</keyword>
<comment type="caution">
    <text evidence="7">The sequence shown here is derived from an EMBL/GenBank/DDBJ whole genome shotgun (WGS) entry which is preliminary data.</text>
</comment>
<evidence type="ECO:0000256" key="5">
    <source>
        <dbReference type="ARBA" id="ARBA00023295"/>
    </source>
</evidence>
<dbReference type="eggNOG" id="COG3772">
    <property type="taxonomic scope" value="Bacteria"/>
</dbReference>
<dbReference type="InterPro" id="IPR023347">
    <property type="entry name" value="Lysozyme_dom_sf"/>
</dbReference>
<dbReference type="EC" id="3.2.1.17" evidence="6"/>
<dbReference type="Proteomes" id="UP000028602">
    <property type="component" value="Unassembled WGS sequence"/>
</dbReference>
<dbReference type="Gene3D" id="1.10.530.40">
    <property type="match status" value="1"/>
</dbReference>
<dbReference type="CDD" id="cd16900">
    <property type="entry name" value="endolysin_R21-like"/>
    <property type="match status" value="1"/>
</dbReference>
<evidence type="ECO:0000256" key="6">
    <source>
        <dbReference type="RuleBase" id="RU003788"/>
    </source>
</evidence>
<proteinExistence type="inferred from homology"/>
<accession>A0A085JGT9</accession>
<dbReference type="InterPro" id="IPR051018">
    <property type="entry name" value="Bacteriophage_GH24"/>
</dbReference>
<organism evidence="7 8">
    <name type="scientific">Tatumella ptyseos ATCC 33301</name>
    <dbReference type="NCBI Taxonomy" id="1005995"/>
    <lineage>
        <taxon>Bacteria</taxon>
        <taxon>Pseudomonadati</taxon>
        <taxon>Pseudomonadota</taxon>
        <taxon>Gammaproteobacteria</taxon>
        <taxon>Enterobacterales</taxon>
        <taxon>Erwiniaceae</taxon>
        <taxon>Tatumella</taxon>
    </lineage>
</organism>
<evidence type="ECO:0000256" key="2">
    <source>
        <dbReference type="ARBA" id="ARBA00022529"/>
    </source>
</evidence>
<dbReference type="PANTHER" id="PTHR38107:SF3">
    <property type="entry name" value="LYSOZYME RRRD-RELATED"/>
    <property type="match status" value="1"/>
</dbReference>
<dbReference type="GO" id="GO:0042742">
    <property type="term" value="P:defense response to bacterium"/>
    <property type="evidence" value="ECO:0007669"/>
    <property type="project" value="UniProtKB-KW"/>
</dbReference>
<dbReference type="SUPFAM" id="SSF53955">
    <property type="entry name" value="Lysozyme-like"/>
    <property type="match status" value="1"/>
</dbReference>
<keyword evidence="4 6" id="KW-0378">Hydrolase</keyword>
<dbReference type="GO" id="GO:0016998">
    <property type="term" value="P:cell wall macromolecule catabolic process"/>
    <property type="evidence" value="ECO:0007669"/>
    <property type="project" value="InterPro"/>
</dbReference>
<dbReference type="InterPro" id="IPR002196">
    <property type="entry name" value="Glyco_hydro_24"/>
</dbReference>
<dbReference type="InterPro" id="IPR034690">
    <property type="entry name" value="Endolysin_T4_type"/>
</dbReference>
<name>A0A085JGT9_9GAMM</name>
<comment type="catalytic activity">
    <reaction evidence="1 6">
        <text>Hydrolysis of (1-&gt;4)-beta-linkages between N-acetylmuramic acid and N-acetyl-D-glucosamine residues in a peptidoglycan and between N-acetyl-D-glucosamine residues in chitodextrins.</text>
        <dbReference type="EC" id="3.2.1.17"/>
    </reaction>
</comment>
<dbReference type="InterPro" id="IPR023346">
    <property type="entry name" value="Lysozyme-like_dom_sf"/>
</dbReference>
<keyword evidence="5 6" id="KW-0326">Glycosidase</keyword>
<dbReference type="HAMAP" id="MF_04110">
    <property type="entry name" value="ENDOLYSIN_T4"/>
    <property type="match status" value="1"/>
</dbReference>
<dbReference type="HAMAP" id="MF_04136">
    <property type="entry name" value="SAR_ENDOLYSIN"/>
    <property type="match status" value="1"/>
</dbReference>
<evidence type="ECO:0000256" key="3">
    <source>
        <dbReference type="ARBA" id="ARBA00022638"/>
    </source>
</evidence>
<dbReference type="InterPro" id="IPR043688">
    <property type="entry name" value="SAR_endolysin-like"/>
</dbReference>
<evidence type="ECO:0000313" key="7">
    <source>
        <dbReference type="EMBL" id="KFD19685.1"/>
    </source>
</evidence>